<dbReference type="STRING" id="314283.MED297_08431"/>
<protein>
    <submittedName>
        <fullName evidence="6">Putative secreted protein</fullName>
    </submittedName>
</protein>
<dbReference type="HOGENOM" id="CLU_290972_0_0_6"/>
<dbReference type="CDD" id="cd08023">
    <property type="entry name" value="GH16_laminarinase_like"/>
    <property type="match status" value="1"/>
</dbReference>
<name>A4BD19_9GAMM</name>
<dbReference type="Gene3D" id="2.60.120.260">
    <property type="entry name" value="Galactose-binding domain-like"/>
    <property type="match status" value="4"/>
</dbReference>
<dbReference type="GO" id="GO:0005975">
    <property type="term" value="P:carbohydrate metabolic process"/>
    <property type="evidence" value="ECO:0007669"/>
    <property type="project" value="InterPro"/>
</dbReference>
<sequence>MNHHISLLGAAILLSSAASTNALDYNDPYWANPNINTDFVDHFDSPTLNRNVWKVESDIFVNGEDIDYQDVEYPSPDWTIRSGQPDIGALDGAALNLKARFMDGEIQDLYNKDGKPLFIRSGRIESQITDDTTFTYGKFEARLKMPPARHAEFPAWWLLGNYPDVGWTACQELDIVEFTGANPDLLPQTFWTAPYTVHGGVGLSYQNLGIPYPSNSYNTYGVIKTPDKVEWYVNGQLTQTFSRDNQGDDQPWPYVTPMRMILNHAISHVEWPDVGHYLKWSTDPNVANATGSSYVDEQGIRQYEYIDVDGMAANIGREGTDFLVDYVAHWPLPDSEPTAKYVDNSKYSFFRDSNNTRGFYNLRGWLAPVSVTGDAWEDNGYPDDYRSNGPDNAADGYVGSKWSTPADDELHWIDIDYGANKNIDYLWIEWGWNLPAAYDIYGKTDGGDWELVTTREQSAAIWSTHTMTINKTYRHLKLVTKGRIDKANPIWLLEFKAFEDVPDQYPMPAGTVEQDPNTTVLNNGDFSDALQSWNTESFNGADPVFTADNGALTMTLTDAGADEGSVQLHQNGFTLERDYRYELSFDAHASANRDLVVRVSQDDLNPSPAMTSLKETLSLSTTPQTYQFVFDYAGMNSSGRLAFLMGNLGTEGLTLDNVVLRRTDYLGTGEPLVAAMDATNLVSVSDGWETDWWGVASRAVDGSLDTRASGNDGQSEGQDLSVSVRIPEFFEVKEVLIAGDNSPERSLDQFKVNFGDGQTLMDWTPSSTDGVYESFNQFQQTPPMGERDFEFFFRPPAGGLVEVTDVQLMAIDHKPYRIYVLPLDGNGRVTPASGVRYSNSQDDSATYTFTPAEGESIADVLIDGVSVGAVDQYTFNNIDANHTIAISFTSGNGPTDPNPTNVAPGATVTTSSAIQPVTLINDTDPATRWESAFDVATAEVVLDFGHAMSLSHSELHWEAANAAEYRVQGSADGQTWTTLYTHRDGAFGARTDAFPLSGQYRYLKLSNDQRSDGNLWGYSVYEWEVYGEPADGSTPDPVEAPLMFTSASASTSLQTADFAIDNNGGTRWESTHQNDGQWFQVDLGAVKTLMSLSIDWEAANAAQYEVLVSTDGVNWNLSALKNGGQFGNRSDQFKLDEQARYVRLNLLQRSDGNLWGYSIFEISATGF</sequence>
<feature type="chain" id="PRO_5002665054" evidence="3">
    <location>
        <begin position="23"/>
        <end position="1167"/>
    </location>
</feature>
<dbReference type="InterPro" id="IPR003305">
    <property type="entry name" value="CenC_carb-bd"/>
</dbReference>
<evidence type="ECO:0000256" key="2">
    <source>
        <dbReference type="ARBA" id="ARBA00022801"/>
    </source>
</evidence>
<comment type="similarity">
    <text evidence="1">Belongs to the glycosyl hydrolase 16 family.</text>
</comment>
<dbReference type="Proteomes" id="UP000005953">
    <property type="component" value="Unassembled WGS sequence"/>
</dbReference>
<dbReference type="PROSITE" id="PS50022">
    <property type="entry name" value="FA58C_3"/>
    <property type="match status" value="3"/>
</dbReference>
<keyword evidence="7" id="KW-1185">Reference proteome</keyword>
<feature type="domain" description="F5/8 type C" evidence="4">
    <location>
        <begin position="352"/>
        <end position="449"/>
    </location>
</feature>
<dbReference type="InterPro" id="IPR013320">
    <property type="entry name" value="ConA-like_dom_sf"/>
</dbReference>
<dbReference type="SUPFAM" id="SSF49899">
    <property type="entry name" value="Concanavalin A-like lectins/glucanases"/>
    <property type="match status" value="1"/>
</dbReference>
<feature type="domain" description="F5/8 type C" evidence="4">
    <location>
        <begin position="1026"/>
        <end position="1167"/>
    </location>
</feature>
<dbReference type="OrthoDB" id="9809583at2"/>
<feature type="domain" description="F5/8 type C" evidence="4">
    <location>
        <begin position="883"/>
        <end position="1005"/>
    </location>
</feature>
<dbReference type="InterPro" id="IPR000421">
    <property type="entry name" value="FA58C"/>
</dbReference>
<dbReference type="InterPro" id="IPR008979">
    <property type="entry name" value="Galactose-bd-like_sf"/>
</dbReference>
<gene>
    <name evidence="6" type="ORF">MED297_08431</name>
</gene>
<dbReference type="InterPro" id="IPR000757">
    <property type="entry name" value="Beta-glucanase-like"/>
</dbReference>
<proteinExistence type="inferred from homology"/>
<evidence type="ECO:0000256" key="3">
    <source>
        <dbReference type="SAM" id="SignalP"/>
    </source>
</evidence>
<accession>A4BD19</accession>
<evidence type="ECO:0000313" key="6">
    <source>
        <dbReference type="EMBL" id="EAR10101.1"/>
    </source>
</evidence>
<evidence type="ECO:0000313" key="7">
    <source>
        <dbReference type="Proteomes" id="UP000005953"/>
    </source>
</evidence>
<evidence type="ECO:0000259" key="4">
    <source>
        <dbReference type="PROSITE" id="PS50022"/>
    </source>
</evidence>
<keyword evidence="2" id="KW-0378">Hydrolase</keyword>
<dbReference type="AlphaFoldDB" id="A4BD19"/>
<dbReference type="PANTHER" id="PTHR10963:SF60">
    <property type="entry name" value="GRAM-NEGATIVE BACTERIA-BINDING PROTEIN 1-RELATED"/>
    <property type="match status" value="1"/>
</dbReference>
<dbReference type="Pfam" id="PF00722">
    <property type="entry name" value="Glyco_hydro_16"/>
    <property type="match status" value="1"/>
</dbReference>
<feature type="signal peptide" evidence="3">
    <location>
        <begin position="1"/>
        <end position="22"/>
    </location>
</feature>
<organism evidence="6 7">
    <name type="scientific">Reinekea blandensis MED297</name>
    <dbReference type="NCBI Taxonomy" id="314283"/>
    <lineage>
        <taxon>Bacteria</taxon>
        <taxon>Pseudomonadati</taxon>
        <taxon>Pseudomonadota</taxon>
        <taxon>Gammaproteobacteria</taxon>
        <taxon>Oceanospirillales</taxon>
        <taxon>Saccharospirillaceae</taxon>
        <taxon>Reinekea</taxon>
    </lineage>
</organism>
<dbReference type="RefSeq" id="WP_008045816.1">
    <property type="nucleotide sequence ID" value="NZ_CH724152.1"/>
</dbReference>
<dbReference type="PANTHER" id="PTHR10963">
    <property type="entry name" value="GLYCOSYL HYDROLASE-RELATED"/>
    <property type="match status" value="1"/>
</dbReference>
<dbReference type="EMBL" id="AAOE01000006">
    <property type="protein sequence ID" value="EAR10101.1"/>
    <property type="molecule type" value="Genomic_DNA"/>
</dbReference>
<dbReference type="Pfam" id="PF00754">
    <property type="entry name" value="F5_F8_type_C"/>
    <property type="match status" value="3"/>
</dbReference>
<dbReference type="SUPFAM" id="SSF49785">
    <property type="entry name" value="Galactose-binding domain-like"/>
    <property type="match status" value="4"/>
</dbReference>
<dbReference type="Pfam" id="PF02018">
    <property type="entry name" value="CBM_4_9"/>
    <property type="match status" value="1"/>
</dbReference>
<keyword evidence="3" id="KW-0732">Signal</keyword>
<dbReference type="Gene3D" id="2.60.120.200">
    <property type="match status" value="1"/>
</dbReference>
<evidence type="ECO:0000256" key="1">
    <source>
        <dbReference type="ARBA" id="ARBA00006865"/>
    </source>
</evidence>
<dbReference type="InterPro" id="IPR050546">
    <property type="entry name" value="Glycosyl_Hydrlase_16"/>
</dbReference>
<reference evidence="6 7" key="1">
    <citation type="submission" date="2006-02" db="EMBL/GenBank/DDBJ databases">
        <authorList>
            <person name="Pinhassi J."/>
            <person name="Pedros-Alio C."/>
            <person name="Ferriera S."/>
            <person name="Johnson J."/>
            <person name="Kravitz S."/>
            <person name="Halpern A."/>
            <person name="Remington K."/>
            <person name="Beeson K."/>
            <person name="Tran B."/>
            <person name="Rogers Y.-H."/>
            <person name="Friedman R."/>
            <person name="Venter J.C."/>
        </authorList>
    </citation>
    <scope>NUCLEOTIDE SEQUENCE [LARGE SCALE GENOMIC DNA]</scope>
    <source>
        <strain evidence="6 7">MED297</strain>
    </source>
</reference>
<feature type="domain" description="GH16" evidence="5">
    <location>
        <begin position="27"/>
        <end position="335"/>
    </location>
</feature>
<dbReference type="PROSITE" id="PS51762">
    <property type="entry name" value="GH16_2"/>
    <property type="match status" value="1"/>
</dbReference>
<evidence type="ECO:0000259" key="5">
    <source>
        <dbReference type="PROSITE" id="PS51762"/>
    </source>
</evidence>
<comment type="caution">
    <text evidence="6">The sequence shown here is derived from an EMBL/GenBank/DDBJ whole genome shotgun (WGS) entry which is preliminary data.</text>
</comment>
<dbReference type="GO" id="GO:0004553">
    <property type="term" value="F:hydrolase activity, hydrolyzing O-glycosyl compounds"/>
    <property type="evidence" value="ECO:0007669"/>
    <property type="project" value="InterPro"/>
</dbReference>